<proteinExistence type="predicted"/>
<keyword evidence="5" id="KW-0539">Nucleus</keyword>
<dbReference type="GO" id="GO:0000785">
    <property type="term" value="C:chromatin"/>
    <property type="evidence" value="ECO:0007669"/>
    <property type="project" value="TreeGrafter"/>
</dbReference>
<keyword evidence="2" id="KW-0805">Transcription regulation</keyword>
<dbReference type="GO" id="GO:0005634">
    <property type="term" value="C:nucleus"/>
    <property type="evidence" value="ECO:0007669"/>
    <property type="project" value="UniProtKB-SubCell"/>
</dbReference>
<dbReference type="AlphaFoldDB" id="A0A4W3GM60"/>
<evidence type="ECO:0000313" key="8">
    <source>
        <dbReference type="Proteomes" id="UP000314986"/>
    </source>
</evidence>
<evidence type="ECO:0000256" key="3">
    <source>
        <dbReference type="ARBA" id="ARBA00023125"/>
    </source>
</evidence>
<reference evidence="8" key="1">
    <citation type="journal article" date="2006" name="Science">
        <title>Ancient noncoding elements conserved in the human genome.</title>
        <authorList>
            <person name="Venkatesh B."/>
            <person name="Kirkness E.F."/>
            <person name="Loh Y.H."/>
            <person name="Halpern A.L."/>
            <person name="Lee A.P."/>
            <person name="Johnson J."/>
            <person name="Dandona N."/>
            <person name="Viswanathan L.D."/>
            <person name="Tay A."/>
            <person name="Venter J.C."/>
            <person name="Strausberg R.L."/>
            <person name="Brenner S."/>
        </authorList>
    </citation>
    <scope>NUCLEOTIDE SEQUENCE [LARGE SCALE GENOMIC DNA]</scope>
</reference>
<reference evidence="7" key="5">
    <citation type="submission" date="2025-09" db="UniProtKB">
        <authorList>
            <consortium name="Ensembl"/>
        </authorList>
    </citation>
    <scope>IDENTIFICATION</scope>
</reference>
<accession>A0A4W3GM60</accession>
<reference evidence="7" key="4">
    <citation type="submission" date="2025-08" db="UniProtKB">
        <authorList>
            <consortium name="Ensembl"/>
        </authorList>
    </citation>
    <scope>IDENTIFICATION</scope>
</reference>
<evidence type="ECO:0000256" key="4">
    <source>
        <dbReference type="ARBA" id="ARBA00023163"/>
    </source>
</evidence>
<evidence type="ECO:0000256" key="1">
    <source>
        <dbReference type="ARBA" id="ARBA00004123"/>
    </source>
</evidence>
<dbReference type="GO" id="GO:0000981">
    <property type="term" value="F:DNA-binding transcription factor activity, RNA polymerase II-specific"/>
    <property type="evidence" value="ECO:0007669"/>
    <property type="project" value="TreeGrafter"/>
</dbReference>
<reference evidence="8" key="3">
    <citation type="journal article" date="2014" name="Nature">
        <title>Elephant shark genome provides unique insights into gnathostome evolution.</title>
        <authorList>
            <consortium name="International Elephant Shark Genome Sequencing Consortium"/>
            <person name="Venkatesh B."/>
            <person name="Lee A.P."/>
            <person name="Ravi V."/>
            <person name="Maurya A.K."/>
            <person name="Lian M.M."/>
            <person name="Swann J.B."/>
            <person name="Ohta Y."/>
            <person name="Flajnik M.F."/>
            <person name="Sutoh Y."/>
            <person name="Kasahara M."/>
            <person name="Hoon S."/>
            <person name="Gangu V."/>
            <person name="Roy S.W."/>
            <person name="Irimia M."/>
            <person name="Korzh V."/>
            <person name="Kondrychyn I."/>
            <person name="Lim Z.W."/>
            <person name="Tay B.H."/>
            <person name="Tohari S."/>
            <person name="Kong K.W."/>
            <person name="Ho S."/>
            <person name="Lorente-Galdos B."/>
            <person name="Quilez J."/>
            <person name="Marques-Bonet T."/>
            <person name="Raney B.J."/>
            <person name="Ingham P.W."/>
            <person name="Tay A."/>
            <person name="Hillier L.W."/>
            <person name="Minx P."/>
            <person name="Boehm T."/>
            <person name="Wilson R.K."/>
            <person name="Brenner S."/>
            <person name="Warren W.C."/>
        </authorList>
    </citation>
    <scope>NUCLEOTIDE SEQUENCE [LARGE SCALE GENOMIC DNA]</scope>
</reference>
<name>A0A4W3GM60_CALMI</name>
<evidence type="ECO:0000313" key="7">
    <source>
        <dbReference type="Ensembl" id="ENSCMIP00000003985.1"/>
    </source>
</evidence>
<keyword evidence="8" id="KW-1185">Reference proteome</keyword>
<comment type="subcellular location">
    <subcellularLocation>
        <location evidence="1">Nucleus</location>
    </subcellularLocation>
</comment>
<protein>
    <submittedName>
        <fullName evidence="7">Uncharacterized protein</fullName>
    </submittedName>
</protein>
<dbReference type="PANTHER" id="PTHR11793">
    <property type="entry name" value="BASIC HELIX-LOOP-HELIX TRANSCRIPTION FACTOR"/>
    <property type="match status" value="1"/>
</dbReference>
<dbReference type="GO" id="GO:0005667">
    <property type="term" value="C:transcription regulator complex"/>
    <property type="evidence" value="ECO:0007669"/>
    <property type="project" value="TreeGrafter"/>
</dbReference>
<evidence type="ECO:0000256" key="5">
    <source>
        <dbReference type="ARBA" id="ARBA00023242"/>
    </source>
</evidence>
<feature type="region of interest" description="Disordered" evidence="6">
    <location>
        <begin position="1"/>
        <end position="37"/>
    </location>
</feature>
<evidence type="ECO:0000256" key="6">
    <source>
        <dbReference type="SAM" id="MobiDB-lite"/>
    </source>
</evidence>
<dbReference type="GeneTree" id="ENSGT00940000155047"/>
<feature type="compositionally biased region" description="Pro residues" evidence="6">
    <location>
        <begin position="18"/>
        <end position="29"/>
    </location>
</feature>
<dbReference type="GO" id="GO:0000978">
    <property type="term" value="F:RNA polymerase II cis-regulatory region sequence-specific DNA binding"/>
    <property type="evidence" value="ECO:0007669"/>
    <property type="project" value="TreeGrafter"/>
</dbReference>
<evidence type="ECO:0000256" key="2">
    <source>
        <dbReference type="ARBA" id="ARBA00023015"/>
    </source>
</evidence>
<reference evidence="8" key="2">
    <citation type="journal article" date="2007" name="PLoS Biol.">
        <title>Survey sequencing and comparative analysis of the elephant shark (Callorhinchus milii) genome.</title>
        <authorList>
            <person name="Venkatesh B."/>
            <person name="Kirkness E.F."/>
            <person name="Loh Y.H."/>
            <person name="Halpern A.L."/>
            <person name="Lee A.P."/>
            <person name="Johnson J."/>
            <person name="Dandona N."/>
            <person name="Viswanathan L.D."/>
            <person name="Tay A."/>
            <person name="Venter J.C."/>
            <person name="Strausberg R.L."/>
            <person name="Brenner S."/>
        </authorList>
    </citation>
    <scope>NUCLEOTIDE SEQUENCE [LARGE SCALE GENOMIC DNA]</scope>
</reference>
<dbReference type="Proteomes" id="UP000314986">
    <property type="component" value="Unassembled WGS sequence"/>
</dbReference>
<feature type="compositionally biased region" description="Basic and acidic residues" evidence="6">
    <location>
        <begin position="1"/>
        <end position="10"/>
    </location>
</feature>
<dbReference type="InParanoid" id="A0A4W3GM60"/>
<dbReference type="STRING" id="7868.ENSCMIP00000003985"/>
<dbReference type="Ensembl" id="ENSCMIT00000004135.1">
    <property type="protein sequence ID" value="ENSCMIP00000003985.1"/>
    <property type="gene ID" value="ENSCMIG00000002385.1"/>
</dbReference>
<organism evidence="7 8">
    <name type="scientific">Callorhinchus milii</name>
    <name type="common">Ghost shark</name>
    <dbReference type="NCBI Taxonomy" id="7868"/>
    <lineage>
        <taxon>Eukaryota</taxon>
        <taxon>Metazoa</taxon>
        <taxon>Chordata</taxon>
        <taxon>Craniata</taxon>
        <taxon>Vertebrata</taxon>
        <taxon>Chondrichthyes</taxon>
        <taxon>Holocephali</taxon>
        <taxon>Chimaeriformes</taxon>
        <taxon>Callorhinchidae</taxon>
        <taxon>Callorhinchus</taxon>
    </lineage>
</organism>
<dbReference type="InterPro" id="IPR051098">
    <property type="entry name" value="NeuroDiff_E-box_TFs"/>
</dbReference>
<dbReference type="PANTHER" id="PTHR11793:SF13">
    <property type="entry name" value="PROTEIN DAUGHTERLESS"/>
    <property type="match status" value="1"/>
</dbReference>
<sequence length="193" mass="20013">HRWPRSEPLRHKTLSLSPPIPPSTSPLPSPSSVAPENLSLCSVPRVPSPSLPPARGQAPSLSSALHAALGEGRCVIVDVDVVVVESVSVCLFSDGHHNSSDLWGPSGPIAQGNYGGVQGPPPSHMSQSNSYNTLHPTDRLNYTPSDVNTPLPPVTSFHRSSGTGAPFVTSPHTPPLNVSDTIMGKSSVCGTGG</sequence>
<keyword evidence="3" id="KW-0238">DNA-binding</keyword>
<keyword evidence="4" id="KW-0804">Transcription</keyword>